<gene>
    <name evidence="1" type="ORF">H920_09192</name>
</gene>
<organism evidence="1 2">
    <name type="scientific">Fukomys damarensis</name>
    <name type="common">Damaraland mole rat</name>
    <name type="synonym">Cryptomys damarensis</name>
    <dbReference type="NCBI Taxonomy" id="885580"/>
    <lineage>
        <taxon>Eukaryota</taxon>
        <taxon>Metazoa</taxon>
        <taxon>Chordata</taxon>
        <taxon>Craniata</taxon>
        <taxon>Vertebrata</taxon>
        <taxon>Euteleostomi</taxon>
        <taxon>Mammalia</taxon>
        <taxon>Eutheria</taxon>
        <taxon>Euarchontoglires</taxon>
        <taxon>Glires</taxon>
        <taxon>Rodentia</taxon>
        <taxon>Hystricomorpha</taxon>
        <taxon>Bathyergidae</taxon>
        <taxon>Fukomys</taxon>
    </lineage>
</organism>
<evidence type="ECO:0000313" key="1">
    <source>
        <dbReference type="EMBL" id="KFO29406.1"/>
    </source>
</evidence>
<keyword evidence="2" id="KW-1185">Reference proteome</keyword>
<protein>
    <submittedName>
        <fullName evidence="1">Uncharacterized protein</fullName>
    </submittedName>
</protein>
<evidence type="ECO:0000313" key="2">
    <source>
        <dbReference type="Proteomes" id="UP000028990"/>
    </source>
</evidence>
<sequence>MMETGEAAYPVVPDNAVHAVRTTQSGAYKEADKASVEMDDKQRSAAIKREREEEAAAKTGGWKRWSQTVNKCTDSNYPVWAGIH</sequence>
<dbReference type="Proteomes" id="UP000028990">
    <property type="component" value="Unassembled WGS sequence"/>
</dbReference>
<proteinExistence type="predicted"/>
<accession>A0A091E2V4</accession>
<dbReference type="AlphaFoldDB" id="A0A091E2V4"/>
<dbReference type="EMBL" id="KN122596">
    <property type="protein sequence ID" value="KFO29406.1"/>
    <property type="molecule type" value="Genomic_DNA"/>
</dbReference>
<reference evidence="1 2" key="1">
    <citation type="submission" date="2013-11" db="EMBL/GenBank/DDBJ databases">
        <title>The Damaraland mole rat (Fukomys damarensis) genome and evolution of African mole rats.</title>
        <authorList>
            <person name="Gladyshev V.N."/>
            <person name="Fang X."/>
        </authorList>
    </citation>
    <scope>NUCLEOTIDE SEQUENCE [LARGE SCALE GENOMIC DNA]</scope>
    <source>
        <tissue evidence="1">Liver</tissue>
    </source>
</reference>
<name>A0A091E2V4_FUKDA</name>